<dbReference type="EMBL" id="JBCGBO010000003">
    <property type="protein sequence ID" value="KAK9214014.1"/>
    <property type="molecule type" value="Genomic_DNA"/>
</dbReference>
<dbReference type="AlphaFoldDB" id="A0AAP0MKH4"/>
<keyword evidence="2" id="KW-1185">Reference proteome</keyword>
<reference evidence="1 2" key="1">
    <citation type="submission" date="2024-05" db="EMBL/GenBank/DDBJ databases">
        <title>Haplotype-resolved chromosome-level genome assembly of Huyou (Citrus changshanensis).</title>
        <authorList>
            <person name="Miao C."/>
            <person name="Chen W."/>
            <person name="Wu Y."/>
            <person name="Wang L."/>
            <person name="Zhao S."/>
            <person name="Grierson D."/>
            <person name="Xu C."/>
            <person name="Chen K."/>
        </authorList>
    </citation>
    <scope>NUCLEOTIDE SEQUENCE [LARGE SCALE GENOMIC DNA]</scope>
    <source>
        <strain evidence="1">01-14</strain>
        <tissue evidence="1">Leaf</tissue>
    </source>
</reference>
<sequence>MNGLTHIGETTMVLGPHRVVHDGLTRPGSNYQVLSTRAVLFLKAKQLFTLAALYLSSPTESPVGCILLTLPTERSQSLLTSFFIFELPDERGLKPENDRLMGSPLNLKAERATVPHSSESCSLFCNPVPQLTLVCCPKWTEAKGVVGKGLDTDF</sequence>
<protein>
    <submittedName>
        <fullName evidence="1">Uncharacterized protein</fullName>
    </submittedName>
</protein>
<gene>
    <name evidence="1" type="ORF">WN944_006000</name>
</gene>
<proteinExistence type="predicted"/>
<comment type="caution">
    <text evidence="1">The sequence shown here is derived from an EMBL/GenBank/DDBJ whole genome shotgun (WGS) entry which is preliminary data.</text>
</comment>
<name>A0AAP0MKH4_9ROSI</name>
<evidence type="ECO:0000313" key="1">
    <source>
        <dbReference type="EMBL" id="KAK9214014.1"/>
    </source>
</evidence>
<dbReference type="Proteomes" id="UP001428341">
    <property type="component" value="Unassembled WGS sequence"/>
</dbReference>
<evidence type="ECO:0000313" key="2">
    <source>
        <dbReference type="Proteomes" id="UP001428341"/>
    </source>
</evidence>
<organism evidence="1 2">
    <name type="scientific">Citrus x changshan-huyou</name>
    <dbReference type="NCBI Taxonomy" id="2935761"/>
    <lineage>
        <taxon>Eukaryota</taxon>
        <taxon>Viridiplantae</taxon>
        <taxon>Streptophyta</taxon>
        <taxon>Embryophyta</taxon>
        <taxon>Tracheophyta</taxon>
        <taxon>Spermatophyta</taxon>
        <taxon>Magnoliopsida</taxon>
        <taxon>eudicotyledons</taxon>
        <taxon>Gunneridae</taxon>
        <taxon>Pentapetalae</taxon>
        <taxon>rosids</taxon>
        <taxon>malvids</taxon>
        <taxon>Sapindales</taxon>
        <taxon>Rutaceae</taxon>
        <taxon>Aurantioideae</taxon>
        <taxon>Citrus</taxon>
    </lineage>
</organism>
<accession>A0AAP0MKH4</accession>